<accession>A0A3D9XGT1</accession>
<dbReference type="PROSITE" id="PS50943">
    <property type="entry name" value="HTH_CROC1"/>
    <property type="match status" value="1"/>
</dbReference>
<dbReference type="PANTHER" id="PTHR36924">
    <property type="entry name" value="ANTITOXIN HIGA-1"/>
    <property type="match status" value="1"/>
</dbReference>
<protein>
    <submittedName>
        <fullName evidence="3">Addiction module HigA family antidote</fullName>
    </submittedName>
</protein>
<dbReference type="InterPro" id="IPR001387">
    <property type="entry name" value="Cro/C1-type_HTH"/>
</dbReference>
<dbReference type="InterPro" id="IPR013430">
    <property type="entry name" value="Toxin_antidote_HigA"/>
</dbReference>
<dbReference type="GO" id="GO:0003677">
    <property type="term" value="F:DNA binding"/>
    <property type="evidence" value="ECO:0007669"/>
    <property type="project" value="UniProtKB-KW"/>
</dbReference>
<dbReference type="NCBIfam" id="TIGR02607">
    <property type="entry name" value="antidote_HigA"/>
    <property type="match status" value="1"/>
</dbReference>
<evidence type="ECO:0000313" key="4">
    <source>
        <dbReference type="Proteomes" id="UP000256941"/>
    </source>
</evidence>
<dbReference type="Proteomes" id="UP000256941">
    <property type="component" value="Unassembled WGS sequence"/>
</dbReference>
<dbReference type="AlphaFoldDB" id="A0A3D9XGT1"/>
<dbReference type="InterPro" id="IPR010982">
    <property type="entry name" value="Lambda_DNA-bd_dom_sf"/>
</dbReference>
<dbReference type="CDD" id="cd00093">
    <property type="entry name" value="HTH_XRE"/>
    <property type="match status" value="1"/>
</dbReference>
<evidence type="ECO:0000256" key="1">
    <source>
        <dbReference type="ARBA" id="ARBA00023125"/>
    </source>
</evidence>
<proteinExistence type="predicted"/>
<organism evidence="3 4">
    <name type="scientific">Paracoccus versutus</name>
    <name type="common">Thiobacillus versutus</name>
    <dbReference type="NCBI Taxonomy" id="34007"/>
    <lineage>
        <taxon>Bacteria</taxon>
        <taxon>Pseudomonadati</taxon>
        <taxon>Pseudomonadota</taxon>
        <taxon>Alphaproteobacteria</taxon>
        <taxon>Rhodobacterales</taxon>
        <taxon>Paracoccaceae</taxon>
        <taxon>Paracoccus</taxon>
    </lineage>
</organism>
<dbReference type="PANTHER" id="PTHR36924:SF1">
    <property type="entry name" value="ANTITOXIN HIGA-1"/>
    <property type="match status" value="1"/>
</dbReference>
<keyword evidence="1" id="KW-0238">DNA-binding</keyword>
<gene>
    <name evidence="3" type="ORF">BDD41_2391</name>
</gene>
<dbReference type="Pfam" id="PF01381">
    <property type="entry name" value="HTH_3"/>
    <property type="match status" value="1"/>
</dbReference>
<sequence length="96" mass="10690">MTMLQVPVHPGEILKEEFLDDLGISAGKLARHIHVPRTRIERLVKKETAMTVDTAQRLAKALGTSVEFWMNLQLNYDLITNTPDPDVADIQPLAAA</sequence>
<dbReference type="SUPFAM" id="SSF47413">
    <property type="entry name" value="lambda repressor-like DNA-binding domains"/>
    <property type="match status" value="1"/>
</dbReference>
<reference evidence="3 4" key="1">
    <citation type="submission" date="2018-08" db="EMBL/GenBank/DDBJ databases">
        <title>Genomic Encyclopedia of Archaeal and Bacterial Type Strains, Phase II (KMG-II): from individual species to whole genera.</title>
        <authorList>
            <person name="Goeker M."/>
        </authorList>
    </citation>
    <scope>NUCLEOTIDE SEQUENCE [LARGE SCALE GENOMIC DNA]</scope>
    <source>
        <strain evidence="3 4">DSM 17099</strain>
    </source>
</reference>
<evidence type="ECO:0000313" key="3">
    <source>
        <dbReference type="EMBL" id="REF69680.1"/>
    </source>
</evidence>
<dbReference type="RefSeq" id="WP_116221909.1">
    <property type="nucleotide sequence ID" value="NZ_CP038197.1"/>
</dbReference>
<dbReference type="SMART" id="SM00530">
    <property type="entry name" value="HTH_XRE"/>
    <property type="match status" value="1"/>
</dbReference>
<dbReference type="EMBL" id="QTUJ01000002">
    <property type="protein sequence ID" value="REF69680.1"/>
    <property type="molecule type" value="Genomic_DNA"/>
</dbReference>
<comment type="caution">
    <text evidence="3">The sequence shown here is derived from an EMBL/GenBank/DDBJ whole genome shotgun (WGS) entry which is preliminary data.</text>
</comment>
<feature type="domain" description="HTH cro/C1-type" evidence="2">
    <location>
        <begin position="22"/>
        <end position="69"/>
    </location>
</feature>
<dbReference type="Gene3D" id="1.10.260.40">
    <property type="entry name" value="lambda repressor-like DNA-binding domains"/>
    <property type="match status" value="1"/>
</dbReference>
<name>A0A3D9XGT1_PARVE</name>
<evidence type="ECO:0000259" key="2">
    <source>
        <dbReference type="PROSITE" id="PS50943"/>
    </source>
</evidence>